<evidence type="ECO:0000256" key="3">
    <source>
        <dbReference type="ARBA" id="ARBA00022833"/>
    </source>
</evidence>
<keyword evidence="1" id="KW-0479">Metal-binding</keyword>
<dbReference type="InterPro" id="IPR013083">
    <property type="entry name" value="Znf_RING/FYVE/PHD"/>
</dbReference>
<dbReference type="PANTHER" id="PTHR13793">
    <property type="entry name" value="PHD FINGER PROTEINS"/>
    <property type="match status" value="1"/>
</dbReference>
<comment type="caution">
    <text evidence="7">The sequence shown here is derived from an EMBL/GenBank/DDBJ whole genome shotgun (WGS) entry which is preliminary data.</text>
</comment>
<dbReference type="InterPro" id="IPR019787">
    <property type="entry name" value="Znf_PHD-finger"/>
</dbReference>
<feature type="domain" description="PHD-type" evidence="5">
    <location>
        <begin position="166"/>
        <end position="219"/>
    </location>
</feature>
<dbReference type="InterPro" id="IPR001965">
    <property type="entry name" value="Znf_PHD"/>
</dbReference>
<dbReference type="GO" id="GO:0005634">
    <property type="term" value="C:nucleus"/>
    <property type="evidence" value="ECO:0007669"/>
    <property type="project" value="UniProtKB-ARBA"/>
</dbReference>
<dbReference type="GO" id="GO:0032259">
    <property type="term" value="P:methylation"/>
    <property type="evidence" value="ECO:0007669"/>
    <property type="project" value="UniProtKB-KW"/>
</dbReference>
<keyword evidence="7" id="KW-0808">Transferase</keyword>
<evidence type="ECO:0000259" key="6">
    <source>
        <dbReference type="PROSITE" id="PS51805"/>
    </source>
</evidence>
<evidence type="ECO:0000313" key="8">
    <source>
        <dbReference type="Proteomes" id="UP000237000"/>
    </source>
</evidence>
<dbReference type="SUPFAM" id="SSF57903">
    <property type="entry name" value="FYVE/PHD zinc finger"/>
    <property type="match status" value="1"/>
</dbReference>
<dbReference type="Pfam" id="PF13832">
    <property type="entry name" value="zf-HC5HC2H_2"/>
    <property type="match status" value="1"/>
</dbReference>
<dbReference type="Gene3D" id="3.30.40.10">
    <property type="entry name" value="Zinc/RING finger domain, C3HC4 (zinc finger)"/>
    <property type="match status" value="2"/>
</dbReference>
<organism evidence="7 8">
    <name type="scientific">Trema orientale</name>
    <name type="common">Charcoal tree</name>
    <name type="synonym">Celtis orientalis</name>
    <dbReference type="NCBI Taxonomy" id="63057"/>
    <lineage>
        <taxon>Eukaryota</taxon>
        <taxon>Viridiplantae</taxon>
        <taxon>Streptophyta</taxon>
        <taxon>Embryophyta</taxon>
        <taxon>Tracheophyta</taxon>
        <taxon>Spermatophyta</taxon>
        <taxon>Magnoliopsida</taxon>
        <taxon>eudicotyledons</taxon>
        <taxon>Gunneridae</taxon>
        <taxon>Pentapetalae</taxon>
        <taxon>rosids</taxon>
        <taxon>fabids</taxon>
        <taxon>Rosales</taxon>
        <taxon>Cannabaceae</taxon>
        <taxon>Trema</taxon>
    </lineage>
</organism>
<keyword evidence="2 4" id="KW-0863">Zinc-finger</keyword>
<accession>A0A2P5FLC2</accession>
<evidence type="ECO:0000256" key="2">
    <source>
        <dbReference type="ARBA" id="ARBA00022771"/>
    </source>
</evidence>
<dbReference type="PROSITE" id="PS51805">
    <property type="entry name" value="EPHD"/>
    <property type="match status" value="1"/>
</dbReference>
<dbReference type="CDD" id="cd15492">
    <property type="entry name" value="PHD_BRPF_JADE_like"/>
    <property type="match status" value="1"/>
</dbReference>
<dbReference type="PROSITE" id="PS50016">
    <property type="entry name" value="ZF_PHD_2"/>
    <property type="match status" value="1"/>
</dbReference>
<reference evidence="8" key="1">
    <citation type="submission" date="2016-06" db="EMBL/GenBank/DDBJ databases">
        <title>Parallel loss of symbiosis genes in relatives of nitrogen-fixing non-legume Parasponia.</title>
        <authorList>
            <person name="Van Velzen R."/>
            <person name="Holmer R."/>
            <person name="Bu F."/>
            <person name="Rutten L."/>
            <person name="Van Zeijl A."/>
            <person name="Liu W."/>
            <person name="Santuari L."/>
            <person name="Cao Q."/>
            <person name="Sharma T."/>
            <person name="Shen D."/>
            <person name="Roswanjaya Y."/>
            <person name="Wardhani T."/>
            <person name="Kalhor M.S."/>
            <person name="Jansen J."/>
            <person name="Van den Hoogen J."/>
            <person name="Gungor B."/>
            <person name="Hartog M."/>
            <person name="Hontelez J."/>
            <person name="Verver J."/>
            <person name="Yang W.-C."/>
            <person name="Schijlen E."/>
            <person name="Repin R."/>
            <person name="Schilthuizen M."/>
            <person name="Schranz E."/>
            <person name="Heidstra R."/>
            <person name="Miyata K."/>
            <person name="Fedorova E."/>
            <person name="Kohlen W."/>
            <person name="Bisseling T."/>
            <person name="Smit S."/>
            <person name="Geurts R."/>
        </authorList>
    </citation>
    <scope>NUCLEOTIDE SEQUENCE [LARGE SCALE GENOMIC DNA]</scope>
    <source>
        <strain evidence="8">cv. RG33-2</strain>
    </source>
</reference>
<dbReference type="Pfam" id="PF00628">
    <property type="entry name" value="PHD"/>
    <property type="match status" value="1"/>
</dbReference>
<proteinExistence type="predicted"/>
<gene>
    <name evidence="7" type="ORF">TorRG33x02_057870</name>
</gene>
<evidence type="ECO:0000313" key="7">
    <source>
        <dbReference type="EMBL" id="PON98553.1"/>
    </source>
</evidence>
<dbReference type="FunCoup" id="A0A2P5FLC2">
    <property type="interactions" value="64"/>
</dbReference>
<dbReference type="GO" id="GO:0006357">
    <property type="term" value="P:regulation of transcription by RNA polymerase II"/>
    <property type="evidence" value="ECO:0007669"/>
    <property type="project" value="TreeGrafter"/>
</dbReference>
<dbReference type="STRING" id="63057.A0A2P5FLC2"/>
<feature type="domain" description="PHD-type" evidence="6">
    <location>
        <begin position="227"/>
        <end position="343"/>
    </location>
</feature>
<keyword evidence="8" id="KW-1185">Reference proteome</keyword>
<dbReference type="OrthoDB" id="20839at2759"/>
<keyword evidence="7" id="KW-0489">Methyltransferase</keyword>
<keyword evidence="3" id="KW-0862">Zinc</keyword>
<evidence type="ECO:0000256" key="4">
    <source>
        <dbReference type="PROSITE-ProRule" id="PRU00146"/>
    </source>
</evidence>
<dbReference type="EMBL" id="JXTC01000024">
    <property type="protein sequence ID" value="PON98553.1"/>
    <property type="molecule type" value="Genomic_DNA"/>
</dbReference>
<dbReference type="Proteomes" id="UP000237000">
    <property type="component" value="Unassembled WGS sequence"/>
</dbReference>
<sequence>MDPKLHGLPPHKRFRLIHHQQQDQQIQASSYCLPAKKRKETRDTSLLPDPFAAGAAEGVTYCLPAKKRVWALPPDLIPEKKVSSFDLNAEYKPSFEEEEEEEQDVENGGCQDFESTQVEKEVDIEEGSGKAVEVIENGGSGAFETTQMEKEGEIEEDCEEEEEDDGIVCAVCQSTDGEPSDPIVLCDGCDLMVHASCYGDPLVKGIPDGDWFCAQCSASKGSTNDMSFSCLLCPNKGGAMKPTSDDDGDGKWAHVVCALYVPEVFFRDPEGREGIDCSKVPKGRWEQRCYLCKKTNGCAINCSEPKCRLSFHVTCGLNEDLCLEYREGKKKGAIVAGFCKTHTDLWKKQQQTGKFKIVAREE</sequence>
<evidence type="ECO:0000256" key="1">
    <source>
        <dbReference type="ARBA" id="ARBA00022723"/>
    </source>
</evidence>
<dbReference type="GO" id="GO:0008168">
    <property type="term" value="F:methyltransferase activity"/>
    <property type="evidence" value="ECO:0007669"/>
    <property type="project" value="UniProtKB-KW"/>
</dbReference>
<evidence type="ECO:0000259" key="5">
    <source>
        <dbReference type="PROSITE" id="PS50016"/>
    </source>
</evidence>
<dbReference type="InterPro" id="IPR050701">
    <property type="entry name" value="Histone_Mod_Regulator"/>
</dbReference>
<dbReference type="InterPro" id="IPR011011">
    <property type="entry name" value="Znf_FYVE_PHD"/>
</dbReference>
<dbReference type="InParanoid" id="A0A2P5FLC2"/>
<dbReference type="AlphaFoldDB" id="A0A2P5FLC2"/>
<dbReference type="PANTHER" id="PTHR13793:SF148">
    <property type="entry name" value="RING_FYVE_PHD ZINC FINGER SUPERFAMILY PROTEIN"/>
    <property type="match status" value="1"/>
</dbReference>
<dbReference type="SMART" id="SM00249">
    <property type="entry name" value="PHD"/>
    <property type="match status" value="2"/>
</dbReference>
<protein>
    <submittedName>
        <fullName evidence="7">Methyltransferase</fullName>
    </submittedName>
</protein>
<name>A0A2P5FLC2_TREOI</name>
<dbReference type="GO" id="GO:0008270">
    <property type="term" value="F:zinc ion binding"/>
    <property type="evidence" value="ECO:0007669"/>
    <property type="project" value="UniProtKB-KW"/>
</dbReference>
<dbReference type="InterPro" id="IPR034732">
    <property type="entry name" value="EPHD"/>
</dbReference>